<dbReference type="Proteomes" id="UP000807025">
    <property type="component" value="Unassembled WGS sequence"/>
</dbReference>
<organism evidence="1 2">
    <name type="scientific">Pleurotus eryngii</name>
    <name type="common">Boletus of the steppes</name>
    <dbReference type="NCBI Taxonomy" id="5323"/>
    <lineage>
        <taxon>Eukaryota</taxon>
        <taxon>Fungi</taxon>
        <taxon>Dikarya</taxon>
        <taxon>Basidiomycota</taxon>
        <taxon>Agaricomycotina</taxon>
        <taxon>Agaricomycetes</taxon>
        <taxon>Agaricomycetidae</taxon>
        <taxon>Agaricales</taxon>
        <taxon>Pleurotineae</taxon>
        <taxon>Pleurotaceae</taxon>
        <taxon>Pleurotus</taxon>
    </lineage>
</organism>
<protein>
    <submittedName>
        <fullName evidence="1">Uncharacterized protein</fullName>
    </submittedName>
</protein>
<reference evidence="1" key="1">
    <citation type="submission" date="2020-11" db="EMBL/GenBank/DDBJ databases">
        <authorList>
            <consortium name="DOE Joint Genome Institute"/>
            <person name="Ahrendt S."/>
            <person name="Riley R."/>
            <person name="Andreopoulos W."/>
            <person name="Labutti K."/>
            <person name="Pangilinan J."/>
            <person name="Ruiz-Duenas F.J."/>
            <person name="Barrasa J.M."/>
            <person name="Sanchez-Garcia M."/>
            <person name="Camarero S."/>
            <person name="Miyauchi S."/>
            <person name="Serrano A."/>
            <person name="Linde D."/>
            <person name="Babiker R."/>
            <person name="Drula E."/>
            <person name="Ayuso-Fernandez I."/>
            <person name="Pacheco R."/>
            <person name="Padilla G."/>
            <person name="Ferreira P."/>
            <person name="Barriuso J."/>
            <person name="Kellner H."/>
            <person name="Castanera R."/>
            <person name="Alfaro M."/>
            <person name="Ramirez L."/>
            <person name="Pisabarro A.G."/>
            <person name="Kuo A."/>
            <person name="Tritt A."/>
            <person name="Lipzen A."/>
            <person name="He G."/>
            <person name="Yan M."/>
            <person name="Ng V."/>
            <person name="Cullen D."/>
            <person name="Martin F."/>
            <person name="Rosso M.-N."/>
            <person name="Henrissat B."/>
            <person name="Hibbett D."/>
            <person name="Martinez A.T."/>
            <person name="Grigoriev I.V."/>
        </authorList>
    </citation>
    <scope>NUCLEOTIDE SEQUENCE</scope>
    <source>
        <strain evidence="1">ATCC 90797</strain>
    </source>
</reference>
<keyword evidence="2" id="KW-1185">Reference proteome</keyword>
<sequence length="78" mass="8530">MPILQVPIASGKQQNSTYVVSTAKWISAFSGFFAALRCSCRNFEHLPPDSHHSALQLSARILSTLPRRSALSASEQQS</sequence>
<gene>
    <name evidence="1" type="ORF">BDN71DRAFT_992771</name>
</gene>
<proteinExistence type="predicted"/>
<accession>A0A9P6DFA7</accession>
<dbReference type="EMBL" id="MU154574">
    <property type="protein sequence ID" value="KAF9494303.1"/>
    <property type="molecule type" value="Genomic_DNA"/>
</dbReference>
<dbReference type="AlphaFoldDB" id="A0A9P6DFA7"/>
<evidence type="ECO:0000313" key="2">
    <source>
        <dbReference type="Proteomes" id="UP000807025"/>
    </source>
</evidence>
<name>A0A9P6DFA7_PLEER</name>
<comment type="caution">
    <text evidence="1">The sequence shown here is derived from an EMBL/GenBank/DDBJ whole genome shotgun (WGS) entry which is preliminary data.</text>
</comment>
<evidence type="ECO:0000313" key="1">
    <source>
        <dbReference type="EMBL" id="KAF9494303.1"/>
    </source>
</evidence>